<evidence type="ECO:0000313" key="3">
    <source>
        <dbReference type="Proteomes" id="UP000198367"/>
    </source>
</evidence>
<feature type="chain" id="PRO_5013233911" description="Nuclear transport factor 2 family protein" evidence="1">
    <location>
        <begin position="22"/>
        <end position="151"/>
    </location>
</feature>
<accession>A0A220UL48</accession>
<keyword evidence="3" id="KW-1185">Reference proteome</keyword>
<dbReference type="EMBL" id="CP022358">
    <property type="protein sequence ID" value="ASK68730.1"/>
    <property type="molecule type" value="Genomic_DNA"/>
</dbReference>
<name>A0A220UL48_9GAMM</name>
<dbReference type="Gene3D" id="3.10.450.50">
    <property type="match status" value="1"/>
</dbReference>
<evidence type="ECO:0008006" key="4">
    <source>
        <dbReference type="Google" id="ProtNLM"/>
    </source>
</evidence>
<dbReference type="KEGG" id="sbj:CF168_07440"/>
<dbReference type="Proteomes" id="UP000198367">
    <property type="component" value="Chromosome"/>
</dbReference>
<feature type="signal peptide" evidence="1">
    <location>
        <begin position="1"/>
        <end position="21"/>
    </location>
</feature>
<dbReference type="SUPFAM" id="SSF54427">
    <property type="entry name" value="NTF2-like"/>
    <property type="match status" value="1"/>
</dbReference>
<dbReference type="RefSeq" id="WP_089067475.1">
    <property type="nucleotide sequence ID" value="NZ_CP022358.1"/>
</dbReference>
<keyword evidence="1" id="KW-0732">Signal</keyword>
<reference evidence="2 3" key="1">
    <citation type="submission" date="2017-07" db="EMBL/GenBank/DDBJ databases">
        <title>Phenotypical and genomic characterization of a clinical isolate of Shewanella bicestrii sp. nov. producing an extended-spectrum beta-lactamase and a new oxacillinase variant.</title>
        <authorList>
            <person name="Jousset A.B."/>
            <person name="Bonnin R.A."/>
            <person name="Girlich D."/>
            <person name="Dabos L."/>
            <person name="Potron A."/>
            <person name="Dortet L."/>
            <person name="Glaser P."/>
            <person name="Naas T."/>
        </authorList>
    </citation>
    <scope>NUCLEOTIDE SEQUENCE [LARGE SCALE GENOMIC DNA]</scope>
    <source>
        <strain evidence="2 3">JAB-1</strain>
    </source>
</reference>
<gene>
    <name evidence="2" type="ORF">CF168_07440</name>
</gene>
<organism evidence="2 3">
    <name type="scientific">Shewanella bicestrii</name>
    <dbReference type="NCBI Taxonomy" id="2018305"/>
    <lineage>
        <taxon>Bacteria</taxon>
        <taxon>Pseudomonadati</taxon>
        <taxon>Pseudomonadota</taxon>
        <taxon>Gammaproteobacteria</taxon>
        <taxon>Alteromonadales</taxon>
        <taxon>Shewanellaceae</taxon>
        <taxon>Shewanella</taxon>
    </lineage>
</organism>
<dbReference type="AlphaFoldDB" id="A0A220UL48"/>
<proteinExistence type="predicted"/>
<protein>
    <recommendedName>
        <fullName evidence="4">Nuclear transport factor 2 family protein</fullName>
    </recommendedName>
</protein>
<evidence type="ECO:0000313" key="2">
    <source>
        <dbReference type="EMBL" id="ASK68730.1"/>
    </source>
</evidence>
<sequence length="151" mass="17138">MKYYLSMLLTLCCLLSSSANASQTCDAECQLPQIHAYFKALDKVSQSGSSEQDVDDFLGLLHPKVNYIHLEYGANFDRASWRSAFIRNIARGAYQQPKEQRVLNYIVGKHHVAVEYAHGSIQPDGQWQQEQPLLVLFGFTDGKISLVKELW</sequence>
<dbReference type="InterPro" id="IPR032710">
    <property type="entry name" value="NTF2-like_dom_sf"/>
</dbReference>
<evidence type="ECO:0000256" key="1">
    <source>
        <dbReference type="SAM" id="SignalP"/>
    </source>
</evidence>